<dbReference type="PANTHER" id="PTHR34216">
    <property type="match status" value="1"/>
</dbReference>
<dbReference type="GO" id="GO:0005975">
    <property type="term" value="P:carbohydrate metabolic process"/>
    <property type="evidence" value="ECO:0007669"/>
    <property type="project" value="InterPro"/>
</dbReference>
<comment type="caution">
    <text evidence="5">The sequence shown here is derived from an EMBL/GenBank/DDBJ whole genome shotgun (WGS) entry which is preliminary data.</text>
</comment>
<keyword evidence="2" id="KW-0732">Signal</keyword>
<proteinExistence type="predicted"/>
<dbReference type="GO" id="GO:0005576">
    <property type="term" value="C:extracellular region"/>
    <property type="evidence" value="ECO:0007669"/>
    <property type="project" value="UniProtKB-SubCell"/>
</dbReference>
<feature type="compositionally biased region" description="Polar residues" evidence="3">
    <location>
        <begin position="321"/>
        <end position="332"/>
    </location>
</feature>
<dbReference type="Gene3D" id="3.20.20.370">
    <property type="entry name" value="Glycoside hydrolase/deacetylase"/>
    <property type="match status" value="1"/>
</dbReference>
<evidence type="ECO:0000256" key="3">
    <source>
        <dbReference type="SAM" id="MobiDB-lite"/>
    </source>
</evidence>
<dbReference type="EMBL" id="MDDC01000003">
    <property type="protein sequence ID" value="OIQ60974.1"/>
    <property type="molecule type" value="Genomic_DNA"/>
</dbReference>
<feature type="region of interest" description="Disordered" evidence="3">
    <location>
        <begin position="38"/>
        <end position="63"/>
    </location>
</feature>
<dbReference type="InterPro" id="IPR051398">
    <property type="entry name" value="Polysacch_Deacetylase"/>
</dbReference>
<dbReference type="PANTHER" id="PTHR34216:SF3">
    <property type="entry name" value="POLY-BETA-1,6-N-ACETYL-D-GLUCOSAMINE N-DEACETYLASE"/>
    <property type="match status" value="1"/>
</dbReference>
<dbReference type="GO" id="GO:0016810">
    <property type="term" value="F:hydrolase activity, acting on carbon-nitrogen (but not peptide) bonds"/>
    <property type="evidence" value="ECO:0007669"/>
    <property type="project" value="InterPro"/>
</dbReference>
<feature type="region of interest" description="Disordered" evidence="3">
    <location>
        <begin position="320"/>
        <end position="347"/>
    </location>
</feature>
<accession>A0A1J5NQJ9</accession>
<dbReference type="OrthoDB" id="9778320at2"/>
<evidence type="ECO:0000313" key="6">
    <source>
        <dbReference type="Proteomes" id="UP000182811"/>
    </source>
</evidence>
<name>A0A1J5NQJ9_NEOTH</name>
<evidence type="ECO:0000256" key="1">
    <source>
        <dbReference type="ARBA" id="ARBA00004613"/>
    </source>
</evidence>
<dbReference type="Pfam" id="PF01522">
    <property type="entry name" value="Polysacc_deac_1"/>
    <property type="match status" value="1"/>
</dbReference>
<protein>
    <submittedName>
        <fullName evidence="5">Poly-beta-1,6-N-acetyl-D-glucosamine N-deacetylase</fullName>
        <ecNumber evidence="5">3.5.1.-</ecNumber>
    </submittedName>
</protein>
<evidence type="ECO:0000256" key="2">
    <source>
        <dbReference type="ARBA" id="ARBA00022729"/>
    </source>
</evidence>
<organism evidence="5 6">
    <name type="scientific">Neomoorella thermoacetica</name>
    <name type="common">Clostridium thermoaceticum</name>
    <dbReference type="NCBI Taxonomy" id="1525"/>
    <lineage>
        <taxon>Bacteria</taxon>
        <taxon>Bacillati</taxon>
        <taxon>Bacillota</taxon>
        <taxon>Clostridia</taxon>
        <taxon>Neomoorellales</taxon>
        <taxon>Neomoorellaceae</taxon>
        <taxon>Neomoorella</taxon>
    </lineage>
</organism>
<gene>
    <name evidence="5" type="primary">icaB</name>
    <name evidence="5" type="ORF">MOTE_05030</name>
</gene>
<sequence>MPKKAAAVIALVLLLSLPFTYVQISSRLNRRPFATTTAASSDNVNQPAPAQLAPATPPQNGQAQLAGVQSNEVYYQNKIVVLIYHHIDAKEEPGLVISPERFASELDMLLARGYHVISLDQLRDFLNGGSVPDNAVLITFDDGYESVHQYALPELQKRHMPAVAFAIVKYMGQKMGNLQHYSWDGAREMAAAGFTTQSHTFNLHDFGPLASGKNGPLLNGPLKGQSLSDYRNMVYQDLKRSREEIESHLQQPVYALALPFGAGGQTAIQAAVDAGFKIVFTTHYGVVTRQSNPLALPRVNAGGPAITPAKLDALIRAAAGASTSPKGQQKQPPTYHPVVASKKTKRI</sequence>
<dbReference type="InterPro" id="IPR002509">
    <property type="entry name" value="NODB_dom"/>
</dbReference>
<dbReference type="CDD" id="cd10918">
    <property type="entry name" value="CE4_NodB_like_5s_6s"/>
    <property type="match status" value="1"/>
</dbReference>
<evidence type="ECO:0000313" key="5">
    <source>
        <dbReference type="EMBL" id="OIQ60974.1"/>
    </source>
</evidence>
<keyword evidence="5" id="KW-0378">Hydrolase</keyword>
<dbReference type="Proteomes" id="UP000182811">
    <property type="component" value="Unassembled WGS sequence"/>
</dbReference>
<comment type="subcellular location">
    <subcellularLocation>
        <location evidence="1">Secreted</location>
    </subcellularLocation>
</comment>
<dbReference type="SUPFAM" id="SSF88713">
    <property type="entry name" value="Glycoside hydrolase/deacetylase"/>
    <property type="match status" value="1"/>
</dbReference>
<evidence type="ECO:0000259" key="4">
    <source>
        <dbReference type="PROSITE" id="PS51677"/>
    </source>
</evidence>
<dbReference type="AlphaFoldDB" id="A0A1J5NQJ9"/>
<dbReference type="EC" id="3.5.1.-" evidence="5"/>
<feature type="domain" description="NodB homology" evidence="4">
    <location>
        <begin position="134"/>
        <end position="347"/>
    </location>
</feature>
<dbReference type="PROSITE" id="PS51677">
    <property type="entry name" value="NODB"/>
    <property type="match status" value="1"/>
</dbReference>
<dbReference type="InterPro" id="IPR011330">
    <property type="entry name" value="Glyco_hydro/deAcase_b/a-brl"/>
</dbReference>
<reference evidence="5 6" key="1">
    <citation type="submission" date="2016-08" db="EMBL/GenBank/DDBJ databases">
        <title>Genome-based comparison of Moorella thermoacetic strains.</title>
        <authorList>
            <person name="Poehlein A."/>
            <person name="Bengelsdorf F.R."/>
            <person name="Esser C."/>
            <person name="Duerre P."/>
            <person name="Daniel R."/>
        </authorList>
    </citation>
    <scope>NUCLEOTIDE SEQUENCE [LARGE SCALE GENOMIC DNA]</scope>
    <source>
        <strain evidence="5 6">DSM 21394</strain>
    </source>
</reference>